<gene>
    <name evidence="1" type="ORF">TCMB3V08_LOCUS10007</name>
</gene>
<accession>A0A7R9JDQ4</accession>
<protein>
    <submittedName>
        <fullName evidence="1">(California timema) hypothetical protein</fullName>
    </submittedName>
</protein>
<dbReference type="AlphaFoldDB" id="A0A7R9JDQ4"/>
<name>A0A7R9JDQ4_TIMCA</name>
<dbReference type="EMBL" id="OE185659">
    <property type="protein sequence ID" value="CAD7577457.1"/>
    <property type="molecule type" value="Genomic_DNA"/>
</dbReference>
<organism evidence="1">
    <name type="scientific">Timema californicum</name>
    <name type="common">California timema</name>
    <name type="synonym">Walking stick</name>
    <dbReference type="NCBI Taxonomy" id="61474"/>
    <lineage>
        <taxon>Eukaryota</taxon>
        <taxon>Metazoa</taxon>
        <taxon>Ecdysozoa</taxon>
        <taxon>Arthropoda</taxon>
        <taxon>Hexapoda</taxon>
        <taxon>Insecta</taxon>
        <taxon>Pterygota</taxon>
        <taxon>Neoptera</taxon>
        <taxon>Polyneoptera</taxon>
        <taxon>Phasmatodea</taxon>
        <taxon>Timematodea</taxon>
        <taxon>Timematoidea</taxon>
        <taxon>Timematidae</taxon>
        <taxon>Timema</taxon>
    </lineage>
</organism>
<reference evidence="1" key="1">
    <citation type="submission" date="2020-11" db="EMBL/GenBank/DDBJ databases">
        <authorList>
            <person name="Tran Van P."/>
        </authorList>
    </citation>
    <scope>NUCLEOTIDE SEQUENCE</scope>
</reference>
<evidence type="ECO:0000313" key="1">
    <source>
        <dbReference type="EMBL" id="CAD7577457.1"/>
    </source>
</evidence>
<sequence length="262" mass="29165">MFRSEPTFAWRESGKPFRKKTQFIRPRFVTSISPSSAVELNTTSALANYATEADQSYSFLYLNSPRCEPAGDRAAAAIIDNSANICGYRVSCGQHSEPSGHWSQFSKPERLLISSNNVTQVSSSPPSPTTDKPQIVVRHFPQRGSSNYFCSTLTASYYPFGLYALSTNYANGLRIGNVELEEVNPHLRGGRVENHLPVYPTDIRNSISSSSAIEINTTSALANYATEAGSIKPYSNLKSPYLAFEPLKSWFKQDYQYIRSTR</sequence>
<proteinExistence type="predicted"/>